<dbReference type="InterPro" id="IPR013866">
    <property type="entry name" value="Sphingolipid_d4-desaturase_N"/>
</dbReference>
<dbReference type="EMBL" id="NWUJ01000002">
    <property type="protein sequence ID" value="PFH37161.1"/>
    <property type="molecule type" value="Genomic_DNA"/>
</dbReference>
<dbReference type="CDD" id="cd03508">
    <property type="entry name" value="Delta4-sphingolipid-FADS-like"/>
    <property type="match status" value="1"/>
</dbReference>
<gene>
    <name evidence="12" type="ORF">BESB_036190</name>
</gene>
<feature type="transmembrane region" description="Helical" evidence="10">
    <location>
        <begin position="103"/>
        <end position="126"/>
    </location>
</feature>
<proteinExistence type="inferred from homology"/>
<dbReference type="PANTHER" id="PTHR12879:SF8">
    <property type="entry name" value="SPHINGOLIPID DELTA(4)-DESATURASE DES1"/>
    <property type="match status" value="1"/>
</dbReference>
<comment type="similarity">
    <text evidence="2">Belongs to the fatty acid desaturase type 1 family. DEGS subfamily.</text>
</comment>
<dbReference type="GO" id="GO:0046513">
    <property type="term" value="P:ceramide biosynthetic process"/>
    <property type="evidence" value="ECO:0007669"/>
    <property type="project" value="TreeGrafter"/>
</dbReference>
<protein>
    <recommendedName>
        <fullName evidence="3">sphingolipid 4-desaturase</fullName>
        <ecNumber evidence="3">1.14.19.17</ecNumber>
    </recommendedName>
</protein>
<feature type="transmembrane region" description="Helical" evidence="10">
    <location>
        <begin position="170"/>
        <end position="191"/>
    </location>
</feature>
<keyword evidence="6" id="KW-0560">Oxidoreductase</keyword>
<dbReference type="KEGG" id="bbes:BESB_036190"/>
<dbReference type="STRING" id="94643.A0A2A9MLG0"/>
<evidence type="ECO:0000256" key="5">
    <source>
        <dbReference type="ARBA" id="ARBA00022989"/>
    </source>
</evidence>
<evidence type="ECO:0000259" key="11">
    <source>
        <dbReference type="SMART" id="SM01269"/>
    </source>
</evidence>
<evidence type="ECO:0000256" key="4">
    <source>
        <dbReference type="ARBA" id="ARBA00022692"/>
    </source>
</evidence>
<dbReference type="AlphaFoldDB" id="A0A2A9MLG0"/>
<evidence type="ECO:0000256" key="8">
    <source>
        <dbReference type="ARBA" id="ARBA00023136"/>
    </source>
</evidence>
<feature type="transmembrane region" description="Helical" evidence="10">
    <location>
        <begin position="219"/>
        <end position="237"/>
    </location>
</feature>
<dbReference type="VEuPathDB" id="ToxoDB:BESB_036190"/>
<evidence type="ECO:0000313" key="13">
    <source>
        <dbReference type="Proteomes" id="UP000224006"/>
    </source>
</evidence>
<dbReference type="GO" id="GO:0042284">
    <property type="term" value="F:sphingolipid delta-4 desaturase activity"/>
    <property type="evidence" value="ECO:0007669"/>
    <property type="project" value="UniProtKB-EC"/>
</dbReference>
<keyword evidence="13" id="KW-1185">Reference proteome</keyword>
<dbReference type="Pfam" id="PF08557">
    <property type="entry name" value="Lipid_DES"/>
    <property type="match status" value="1"/>
</dbReference>
<dbReference type="GeneID" id="40308600"/>
<keyword evidence="4 10" id="KW-0812">Transmembrane</keyword>
<feature type="compositionally biased region" description="Polar residues" evidence="9">
    <location>
        <begin position="29"/>
        <end position="48"/>
    </location>
</feature>
<reference evidence="12 13" key="1">
    <citation type="submission" date="2017-09" db="EMBL/GenBank/DDBJ databases">
        <title>Genome sequencing of Besnoitia besnoiti strain Bb-Ger1.</title>
        <authorList>
            <person name="Schares G."/>
            <person name="Venepally P."/>
            <person name="Lorenzi H.A."/>
        </authorList>
    </citation>
    <scope>NUCLEOTIDE SEQUENCE [LARGE SCALE GENOMIC DNA]</scope>
    <source>
        <strain evidence="12 13">Bb-Ger1</strain>
    </source>
</reference>
<name>A0A2A9MLG0_BESBE</name>
<evidence type="ECO:0000256" key="10">
    <source>
        <dbReference type="SAM" id="Phobius"/>
    </source>
</evidence>
<evidence type="ECO:0000256" key="6">
    <source>
        <dbReference type="ARBA" id="ARBA00023002"/>
    </source>
</evidence>
<sequence length="425" mass="48084">MVSADAVCDLQAPNAEAGAKLAQSEGCISESSTLPESEGQVTSASALSEVSDDGKSCASSEPQRIPPFAEDGTPQDFHWTTQAVSHSRRRRLILEKHPEIEQLYGYSLLEGVVGVATTLLNLYIGFKIVQLQLGWPAVLLAMAVVSGTINHSLFLAMHEASHMLVFPRRWMNDIFAIFTNLSMGTPAAISFTRYHLDHHVYTGVDVLDPDIPTEIEGRLFTTPLGKFIFVLLFPLTYTLRPMLRCPKKLCFMEVINWTVVVAWDLFVYKTLGWKGIAYFVGGAFFSMSFHPLNGHLIAEHYQFPEGEKLQETYSTYGWENLLTFNAGYHLEHHDFPRVPGCLLPKVHQIAKEFYDLPHHTTWVRVVWDFIMKKEVNPYSRVKRVAIRGGEIPFPHQQFVADEKKDLGAYWCEFNKTQANETKKAK</sequence>
<evidence type="ECO:0000256" key="1">
    <source>
        <dbReference type="ARBA" id="ARBA00004141"/>
    </source>
</evidence>
<accession>A0A2A9MLG0</accession>
<dbReference type="PANTHER" id="PTHR12879">
    <property type="entry name" value="SPHINGOLIPID DELTA 4 DESATURASE/C-4 HYDROXYLASE PROTEIN DES2"/>
    <property type="match status" value="1"/>
</dbReference>
<dbReference type="OrthoDB" id="200948at2759"/>
<feature type="transmembrane region" description="Helical" evidence="10">
    <location>
        <begin position="138"/>
        <end position="158"/>
    </location>
</feature>
<dbReference type="InterPro" id="IPR011388">
    <property type="entry name" value="DES1/DES2"/>
</dbReference>
<comment type="caution">
    <text evidence="12">The sequence shown here is derived from an EMBL/GenBank/DDBJ whole genome shotgun (WGS) entry which is preliminary data.</text>
</comment>
<dbReference type="EC" id="1.14.19.17" evidence="3"/>
<comment type="subcellular location">
    <subcellularLocation>
        <location evidence="1">Membrane</location>
        <topology evidence="1">Multi-pass membrane protein</topology>
    </subcellularLocation>
</comment>
<dbReference type="Proteomes" id="UP000224006">
    <property type="component" value="Chromosome II"/>
</dbReference>
<dbReference type="InterPro" id="IPR005804">
    <property type="entry name" value="FA_desaturase_dom"/>
</dbReference>
<evidence type="ECO:0000313" key="12">
    <source>
        <dbReference type="EMBL" id="PFH37161.1"/>
    </source>
</evidence>
<dbReference type="Pfam" id="PF00487">
    <property type="entry name" value="FA_desaturase"/>
    <property type="match status" value="1"/>
</dbReference>
<organism evidence="12 13">
    <name type="scientific">Besnoitia besnoiti</name>
    <name type="common">Apicomplexan protozoan</name>
    <dbReference type="NCBI Taxonomy" id="94643"/>
    <lineage>
        <taxon>Eukaryota</taxon>
        <taxon>Sar</taxon>
        <taxon>Alveolata</taxon>
        <taxon>Apicomplexa</taxon>
        <taxon>Conoidasida</taxon>
        <taxon>Coccidia</taxon>
        <taxon>Eucoccidiorida</taxon>
        <taxon>Eimeriorina</taxon>
        <taxon>Sarcocystidae</taxon>
        <taxon>Besnoitia</taxon>
    </lineage>
</organism>
<keyword evidence="5 10" id="KW-1133">Transmembrane helix</keyword>
<feature type="region of interest" description="Disordered" evidence="9">
    <location>
        <begin position="14"/>
        <end position="73"/>
    </location>
</feature>
<keyword evidence="7" id="KW-0443">Lipid metabolism</keyword>
<dbReference type="GO" id="GO:0016020">
    <property type="term" value="C:membrane"/>
    <property type="evidence" value="ECO:0007669"/>
    <property type="project" value="UniProtKB-SubCell"/>
</dbReference>
<evidence type="ECO:0000256" key="3">
    <source>
        <dbReference type="ARBA" id="ARBA00012021"/>
    </source>
</evidence>
<dbReference type="RefSeq" id="XP_029221170.1">
    <property type="nucleotide sequence ID" value="XM_029362205.1"/>
</dbReference>
<evidence type="ECO:0000256" key="7">
    <source>
        <dbReference type="ARBA" id="ARBA00023098"/>
    </source>
</evidence>
<dbReference type="SMART" id="SM01269">
    <property type="entry name" value="Lipid_DES"/>
    <property type="match status" value="1"/>
</dbReference>
<keyword evidence="8 10" id="KW-0472">Membrane</keyword>
<feature type="domain" description="Sphingolipid delta4-desaturase N-terminal" evidence="11">
    <location>
        <begin position="72"/>
        <end position="110"/>
    </location>
</feature>
<evidence type="ECO:0000256" key="9">
    <source>
        <dbReference type="SAM" id="MobiDB-lite"/>
    </source>
</evidence>
<evidence type="ECO:0000256" key="2">
    <source>
        <dbReference type="ARBA" id="ARBA00006146"/>
    </source>
</evidence>